<evidence type="ECO:0000256" key="1">
    <source>
        <dbReference type="SAM" id="MobiDB-lite"/>
    </source>
</evidence>
<proteinExistence type="predicted"/>
<reference evidence="3" key="1">
    <citation type="submission" date="2020-01" db="EMBL/GenBank/DDBJ databases">
        <authorList>
            <consortium name="DOE Joint Genome Institute"/>
            <person name="Haridas S."/>
            <person name="Albert R."/>
            <person name="Binder M."/>
            <person name="Bloem J."/>
            <person name="Labutti K."/>
            <person name="Salamov A."/>
            <person name="Andreopoulos B."/>
            <person name="Baker S.E."/>
            <person name="Barry K."/>
            <person name="Bills G."/>
            <person name="Bluhm B.H."/>
            <person name="Cannon C."/>
            <person name="Castanera R."/>
            <person name="Culley D.E."/>
            <person name="Daum C."/>
            <person name="Ezra D."/>
            <person name="Gonzalez J.B."/>
            <person name="Henrissat B."/>
            <person name="Kuo A."/>
            <person name="Liang C."/>
            <person name="Lipzen A."/>
            <person name="Lutzoni F."/>
            <person name="Magnuson J."/>
            <person name="Mondo S."/>
            <person name="Nolan M."/>
            <person name="Ohm R."/>
            <person name="Pangilinan J."/>
            <person name="Park H.-J."/>
            <person name="Ramirez L."/>
            <person name="Alfaro M."/>
            <person name="Sun H."/>
            <person name="Tritt A."/>
            <person name="Yoshinaga Y."/>
            <person name="Zwiers L.-H."/>
            <person name="Turgeon B.G."/>
            <person name="Goodwin S.B."/>
            <person name="Spatafora J.W."/>
            <person name="Crous P.W."/>
            <person name="Grigoriev I.V."/>
        </authorList>
    </citation>
    <scope>NUCLEOTIDE SEQUENCE</scope>
    <source>
        <strain evidence="3">CBS 342.82</strain>
    </source>
</reference>
<reference evidence="3" key="2">
    <citation type="submission" date="2020-04" db="EMBL/GenBank/DDBJ databases">
        <authorList>
            <consortium name="NCBI Genome Project"/>
        </authorList>
    </citation>
    <scope>NUCLEOTIDE SEQUENCE</scope>
    <source>
        <strain evidence="3">CBS 342.82</strain>
    </source>
</reference>
<dbReference type="Proteomes" id="UP000504637">
    <property type="component" value="Unplaced"/>
</dbReference>
<organism evidence="3">
    <name type="scientific">Dissoconium aciculare CBS 342.82</name>
    <dbReference type="NCBI Taxonomy" id="1314786"/>
    <lineage>
        <taxon>Eukaryota</taxon>
        <taxon>Fungi</taxon>
        <taxon>Dikarya</taxon>
        <taxon>Ascomycota</taxon>
        <taxon>Pezizomycotina</taxon>
        <taxon>Dothideomycetes</taxon>
        <taxon>Dothideomycetidae</taxon>
        <taxon>Mycosphaerellales</taxon>
        <taxon>Dissoconiaceae</taxon>
        <taxon>Dissoconium</taxon>
    </lineage>
</organism>
<protein>
    <submittedName>
        <fullName evidence="3">Uncharacterized protein</fullName>
    </submittedName>
</protein>
<feature type="compositionally biased region" description="Basic residues" evidence="1">
    <location>
        <begin position="632"/>
        <end position="643"/>
    </location>
</feature>
<evidence type="ECO:0000313" key="2">
    <source>
        <dbReference type="Proteomes" id="UP000504637"/>
    </source>
</evidence>
<sequence length="932" mass="103339">MPVLRHNRPNSNALVQRRDDAFIYQRTQAPRASNMPKRDSALILRAFDGGRRTPREVYVMVGGQLSVDRTEAQIASHAKGLVQKAGQDWEEALRRVIHFEDRHRIPKRKMPFSLPEQLEIAIGYRGLTSRRDRHKLVSRRMIQWYRTTGYPNRHHLLMEGTGSGSYHEKVKNHCRNNLDLKYNGNLDEAIRDIELKMSESEDNGVSRFYESFVVPLDPTSAPVSPQQTSAAVLEEEDLQSPIVYQEPLPASTDLPMVSYPSLMDTADFAADAAHWNLLSAIDPSLESGVYLPLDSFPELSFGSIQPPTTACNSAPIATTTSPDPVPATCPPPTTVISSVTMSCPPPVLASSSVMTLPPQQDDLLTDFEGAYYSIPPAGTTPLTEADLEYFGSRPSFQAAMAEIPLGPDPAQLLESSWPDLADLMGPNPSQLVDVNWPNFSQLMDQPDPAAPVVAQSQRVPSKGKGKERVRDDLLDIADAHYMFETFESDSKYLKSLPPDGFGDNDWFCEVPPASGKVRDDTKSSALPTVPIIKIEEAPSPVSDFAASSDTAHTAQVQVEPCIAGPSTFWIPNCSVPFEAPFAYMMPPAPTLASCSLSATSANHRTISSMPLQSPRSLHTSRGSHLSVPSTTTKRHSPTRRKQPRSPYLPGSSQRPIVVSDSEASFVVRNERPISSDLTGSSQGPIELELCQASSSSAALQKRKACAIPYVGEPVQKRHRPMTPDEVLQARRPVWIPNELPTDATIDPFNLAPPLAYKYEQPTHSIPPCLSRVRHPDDVLRGSMQGIFVLRQDFMQQFSLFWPELPPEGFEILLELQARGDSITGHMVQNIVYPDSQPSEWLLKLISDQLANFAVPTADTVDALDRKLQVLISSVREVVEHYDPQRILGMWDIATQPMERCLKDDGRFHANKKPFRDVEAMKPRSEWRPGGMK</sequence>
<accession>A0A6J3LUD7</accession>
<keyword evidence="2" id="KW-1185">Reference proteome</keyword>
<evidence type="ECO:0000313" key="3">
    <source>
        <dbReference type="RefSeq" id="XP_033456294.1"/>
    </source>
</evidence>
<feature type="compositionally biased region" description="Polar residues" evidence="1">
    <location>
        <begin position="608"/>
        <end position="631"/>
    </location>
</feature>
<feature type="region of interest" description="Disordered" evidence="1">
    <location>
        <begin position="608"/>
        <end position="655"/>
    </location>
</feature>
<gene>
    <name evidence="3" type="ORF">K489DRAFT_373707</name>
</gene>
<dbReference type="AlphaFoldDB" id="A0A6J3LUD7"/>
<dbReference type="GeneID" id="54361249"/>
<dbReference type="RefSeq" id="XP_033456294.1">
    <property type="nucleotide sequence ID" value="XM_033603449.1"/>
</dbReference>
<name>A0A6J3LUD7_9PEZI</name>
<reference evidence="3" key="3">
    <citation type="submission" date="2025-08" db="UniProtKB">
        <authorList>
            <consortium name="RefSeq"/>
        </authorList>
    </citation>
    <scope>IDENTIFICATION</scope>
    <source>
        <strain evidence="3">CBS 342.82</strain>
    </source>
</reference>